<accession>A0A1L9NDU7</accession>
<keyword evidence="1" id="KW-1133">Transmembrane helix</keyword>
<evidence type="ECO:0000256" key="1">
    <source>
        <dbReference type="SAM" id="Phobius"/>
    </source>
</evidence>
<dbReference type="STRING" id="767770.A0A1L9NDU7"/>
<keyword evidence="1" id="KW-0812">Transmembrane</keyword>
<dbReference type="AlphaFoldDB" id="A0A1L9NDU7"/>
<proteinExistence type="predicted"/>
<dbReference type="EMBL" id="KV878183">
    <property type="protein sequence ID" value="OJI87466.1"/>
    <property type="molecule type" value="Genomic_DNA"/>
</dbReference>
<dbReference type="OMA" id="HRIEHDE"/>
<organism evidence="2 3">
    <name type="scientific">Aspergillus tubingensis (strain CBS 134.48)</name>
    <dbReference type="NCBI Taxonomy" id="767770"/>
    <lineage>
        <taxon>Eukaryota</taxon>
        <taxon>Fungi</taxon>
        <taxon>Dikarya</taxon>
        <taxon>Ascomycota</taxon>
        <taxon>Pezizomycotina</taxon>
        <taxon>Eurotiomycetes</taxon>
        <taxon>Eurotiomycetidae</taxon>
        <taxon>Eurotiales</taxon>
        <taxon>Aspergillaceae</taxon>
        <taxon>Aspergillus</taxon>
        <taxon>Aspergillus subgen. Circumdati</taxon>
    </lineage>
</organism>
<protein>
    <submittedName>
        <fullName evidence="2">Uncharacterized protein</fullName>
    </submittedName>
</protein>
<sequence length="87" mass="9985">MSREIEVHYALWQTKGVVVPVFLGPIGLAIFYFLQGACGLRYMLIMALTDEPIHRIEHDEMITREIAGFEIRLIGALHQDIRPNHVL</sequence>
<feature type="transmembrane region" description="Helical" evidence="1">
    <location>
        <begin position="12"/>
        <end position="34"/>
    </location>
</feature>
<keyword evidence="1" id="KW-0472">Membrane</keyword>
<gene>
    <name evidence="2" type="ORF">ASPTUDRAFT_185808</name>
</gene>
<name>A0A1L9NDU7_ASPTC</name>
<evidence type="ECO:0000313" key="3">
    <source>
        <dbReference type="Proteomes" id="UP000184304"/>
    </source>
</evidence>
<dbReference type="Proteomes" id="UP000184304">
    <property type="component" value="Unassembled WGS sequence"/>
</dbReference>
<evidence type="ECO:0000313" key="2">
    <source>
        <dbReference type="EMBL" id="OJI87466.1"/>
    </source>
</evidence>
<dbReference type="VEuPathDB" id="FungiDB:ASPTUDRAFT_185808"/>
<reference evidence="3" key="1">
    <citation type="journal article" date="2017" name="Genome Biol.">
        <title>Comparative genomics reveals high biological diversity and specific adaptations in the industrially and medically important fungal genus Aspergillus.</title>
        <authorList>
            <person name="de Vries R.P."/>
            <person name="Riley R."/>
            <person name="Wiebenga A."/>
            <person name="Aguilar-Osorio G."/>
            <person name="Amillis S."/>
            <person name="Uchima C.A."/>
            <person name="Anderluh G."/>
            <person name="Asadollahi M."/>
            <person name="Askin M."/>
            <person name="Barry K."/>
            <person name="Battaglia E."/>
            <person name="Bayram O."/>
            <person name="Benocci T."/>
            <person name="Braus-Stromeyer S.A."/>
            <person name="Caldana C."/>
            <person name="Canovas D."/>
            <person name="Cerqueira G.C."/>
            <person name="Chen F."/>
            <person name="Chen W."/>
            <person name="Choi C."/>
            <person name="Clum A."/>
            <person name="Dos Santos R.A."/>
            <person name="Damasio A.R."/>
            <person name="Diallinas G."/>
            <person name="Emri T."/>
            <person name="Fekete E."/>
            <person name="Flipphi M."/>
            <person name="Freyberg S."/>
            <person name="Gallo A."/>
            <person name="Gournas C."/>
            <person name="Habgood R."/>
            <person name="Hainaut M."/>
            <person name="Harispe M.L."/>
            <person name="Henrissat B."/>
            <person name="Hilden K.S."/>
            <person name="Hope R."/>
            <person name="Hossain A."/>
            <person name="Karabika E."/>
            <person name="Karaffa L."/>
            <person name="Karanyi Z."/>
            <person name="Krasevec N."/>
            <person name="Kuo A."/>
            <person name="Kusch H."/>
            <person name="LaButti K."/>
            <person name="Lagendijk E.L."/>
            <person name="Lapidus A."/>
            <person name="Levasseur A."/>
            <person name="Lindquist E."/>
            <person name="Lipzen A."/>
            <person name="Logrieco A.F."/>
            <person name="MacCabe A."/>
            <person name="Maekelae M.R."/>
            <person name="Malavazi I."/>
            <person name="Melin P."/>
            <person name="Meyer V."/>
            <person name="Mielnichuk N."/>
            <person name="Miskei M."/>
            <person name="Molnar A.P."/>
            <person name="Mule G."/>
            <person name="Ngan C.Y."/>
            <person name="Orejas M."/>
            <person name="Orosz E."/>
            <person name="Ouedraogo J.P."/>
            <person name="Overkamp K.M."/>
            <person name="Park H.-S."/>
            <person name="Perrone G."/>
            <person name="Piumi F."/>
            <person name="Punt P.J."/>
            <person name="Ram A.F."/>
            <person name="Ramon A."/>
            <person name="Rauscher S."/>
            <person name="Record E."/>
            <person name="Riano-Pachon D.M."/>
            <person name="Robert V."/>
            <person name="Roehrig J."/>
            <person name="Ruller R."/>
            <person name="Salamov A."/>
            <person name="Salih N.S."/>
            <person name="Samson R.A."/>
            <person name="Sandor E."/>
            <person name="Sanguinetti M."/>
            <person name="Schuetze T."/>
            <person name="Sepcic K."/>
            <person name="Shelest E."/>
            <person name="Sherlock G."/>
            <person name="Sophianopoulou V."/>
            <person name="Squina F.M."/>
            <person name="Sun H."/>
            <person name="Susca A."/>
            <person name="Todd R.B."/>
            <person name="Tsang A."/>
            <person name="Unkles S.E."/>
            <person name="van de Wiele N."/>
            <person name="van Rossen-Uffink D."/>
            <person name="Oliveira J.V."/>
            <person name="Vesth T.C."/>
            <person name="Visser J."/>
            <person name="Yu J.-H."/>
            <person name="Zhou M."/>
            <person name="Andersen M.R."/>
            <person name="Archer D.B."/>
            <person name="Baker S.E."/>
            <person name="Benoit I."/>
            <person name="Brakhage A.A."/>
            <person name="Braus G.H."/>
            <person name="Fischer R."/>
            <person name="Frisvad J.C."/>
            <person name="Goldman G.H."/>
            <person name="Houbraken J."/>
            <person name="Oakley B."/>
            <person name="Pocsi I."/>
            <person name="Scazzocchio C."/>
            <person name="Seiboth B."/>
            <person name="vanKuyk P.A."/>
            <person name="Wortman J."/>
            <person name="Dyer P.S."/>
            <person name="Grigoriev I.V."/>
        </authorList>
    </citation>
    <scope>NUCLEOTIDE SEQUENCE [LARGE SCALE GENOMIC DNA]</scope>
    <source>
        <strain evidence="3">CBS 134.48</strain>
    </source>
</reference>
<keyword evidence="3" id="KW-1185">Reference proteome</keyword>